<evidence type="ECO:0000313" key="1">
    <source>
        <dbReference type="EMBL" id="MEQ3352760.1"/>
    </source>
</evidence>
<proteinExistence type="predicted"/>
<gene>
    <name evidence="1" type="ORF">AAA081_00375</name>
</gene>
<evidence type="ECO:0000313" key="2">
    <source>
        <dbReference type="Proteomes" id="UP001481872"/>
    </source>
</evidence>
<protein>
    <submittedName>
        <fullName evidence="1">Uncharacterized protein</fullName>
    </submittedName>
</protein>
<comment type="caution">
    <text evidence="1">The sequence shown here is derived from an EMBL/GenBank/DDBJ whole genome shotgun (WGS) entry which is preliminary data.</text>
</comment>
<name>A0ABV1J3J1_9FIRM</name>
<dbReference type="RefSeq" id="WP_148472815.1">
    <property type="nucleotide sequence ID" value="NZ_JAOQJD010000005.1"/>
</dbReference>
<reference evidence="1 2" key="1">
    <citation type="submission" date="2024-04" db="EMBL/GenBank/DDBJ databases">
        <title>Human intestinal bacterial collection.</title>
        <authorList>
            <person name="Pauvert C."/>
            <person name="Hitch T.C.A."/>
            <person name="Clavel T."/>
        </authorList>
    </citation>
    <scope>NUCLEOTIDE SEQUENCE [LARGE SCALE GENOMIC DNA]</scope>
    <source>
        <strain evidence="1 2">CLA-SR-H026</strain>
    </source>
</reference>
<dbReference type="Proteomes" id="UP001481872">
    <property type="component" value="Unassembled WGS sequence"/>
</dbReference>
<keyword evidence="2" id="KW-1185">Reference proteome</keyword>
<dbReference type="EMBL" id="JBBNPS010000001">
    <property type="protein sequence ID" value="MEQ3352760.1"/>
    <property type="molecule type" value="Genomic_DNA"/>
</dbReference>
<accession>A0ABV1J3J1</accession>
<organism evidence="1 2">
    <name type="scientific">Aedoeadaptatus acetigenes</name>
    <dbReference type="NCBI Taxonomy" id="2981723"/>
    <lineage>
        <taxon>Bacteria</taxon>
        <taxon>Bacillati</taxon>
        <taxon>Bacillota</taxon>
        <taxon>Tissierellia</taxon>
        <taxon>Tissierellales</taxon>
        <taxon>Peptoniphilaceae</taxon>
        <taxon>Aedoeadaptatus</taxon>
    </lineage>
</organism>
<sequence length="70" mass="8487">MKDGIKESMINQFEEMWTQYYVWDSEQIEDMLASKLDDFIADQFRELFSRKDMKKLFMQEMMKQISGSGK</sequence>